<dbReference type="AlphaFoldDB" id="A0A4R0R4S5"/>
<comment type="caution">
    <text evidence="1">The sequence shown here is derived from an EMBL/GenBank/DDBJ whole genome shotgun (WGS) entry which is preliminary data.</text>
</comment>
<evidence type="ECO:0000313" key="2">
    <source>
        <dbReference type="Proteomes" id="UP000292702"/>
    </source>
</evidence>
<reference evidence="1 2" key="1">
    <citation type="submission" date="2018-11" db="EMBL/GenBank/DDBJ databases">
        <title>Genome assembly of Steccherinum ochraceum LE-BIN_3174, the white-rot fungus of the Steccherinaceae family (The Residual Polyporoid clade, Polyporales, Basidiomycota).</title>
        <authorList>
            <person name="Fedorova T.V."/>
            <person name="Glazunova O.A."/>
            <person name="Landesman E.O."/>
            <person name="Moiseenko K.V."/>
            <person name="Psurtseva N.V."/>
            <person name="Savinova O.S."/>
            <person name="Shakhova N.V."/>
            <person name="Tyazhelova T.V."/>
            <person name="Vasina D.V."/>
        </authorList>
    </citation>
    <scope>NUCLEOTIDE SEQUENCE [LARGE SCALE GENOMIC DNA]</scope>
    <source>
        <strain evidence="1 2">LE-BIN_3174</strain>
    </source>
</reference>
<dbReference type="EMBL" id="RWJN01000381">
    <property type="protein sequence ID" value="TCD62331.1"/>
    <property type="molecule type" value="Genomic_DNA"/>
</dbReference>
<name>A0A4R0R4S5_9APHY</name>
<accession>A0A4R0R4S5</accession>
<proteinExistence type="predicted"/>
<protein>
    <submittedName>
        <fullName evidence="1">Uncharacterized protein</fullName>
    </submittedName>
</protein>
<evidence type="ECO:0000313" key="1">
    <source>
        <dbReference type="EMBL" id="TCD62331.1"/>
    </source>
</evidence>
<keyword evidence="2" id="KW-1185">Reference proteome</keyword>
<organism evidence="1 2">
    <name type="scientific">Steccherinum ochraceum</name>
    <dbReference type="NCBI Taxonomy" id="92696"/>
    <lineage>
        <taxon>Eukaryota</taxon>
        <taxon>Fungi</taxon>
        <taxon>Dikarya</taxon>
        <taxon>Basidiomycota</taxon>
        <taxon>Agaricomycotina</taxon>
        <taxon>Agaricomycetes</taxon>
        <taxon>Polyporales</taxon>
        <taxon>Steccherinaceae</taxon>
        <taxon>Steccherinum</taxon>
    </lineage>
</organism>
<dbReference type="Proteomes" id="UP000292702">
    <property type="component" value="Unassembled WGS sequence"/>
</dbReference>
<gene>
    <name evidence="1" type="ORF">EIP91_007050</name>
</gene>
<sequence length="210" mass="23078">MPRTFRLSRCPPTPESVNPYPSQVAMLSLCSRFLSAFLIGTLPEMISSLPPPAPSVSDLLVICGDLHTIPTERDSRYTADPDKIACRVDFTSFAEDGLLPARTFSAAMDGLKSMECGLLARPEYTKGRTSVMLLGTTTLQVQCDAKSTTSANTHIRPTIFLSHAWPQSIKHHSKLRSLLHRKPLLKRDINTRLAVDVSTPQPIYSNALSA</sequence>